<accession>A0AAV2DYZ1</accession>
<name>A0AAV2DYZ1_9ROSI</name>
<dbReference type="Proteomes" id="UP001497516">
    <property type="component" value="Chromosome 3"/>
</dbReference>
<evidence type="ECO:0000313" key="3">
    <source>
        <dbReference type="Proteomes" id="UP001497516"/>
    </source>
</evidence>
<organism evidence="2 3">
    <name type="scientific">Linum trigynum</name>
    <dbReference type="NCBI Taxonomy" id="586398"/>
    <lineage>
        <taxon>Eukaryota</taxon>
        <taxon>Viridiplantae</taxon>
        <taxon>Streptophyta</taxon>
        <taxon>Embryophyta</taxon>
        <taxon>Tracheophyta</taxon>
        <taxon>Spermatophyta</taxon>
        <taxon>Magnoliopsida</taxon>
        <taxon>eudicotyledons</taxon>
        <taxon>Gunneridae</taxon>
        <taxon>Pentapetalae</taxon>
        <taxon>rosids</taxon>
        <taxon>fabids</taxon>
        <taxon>Malpighiales</taxon>
        <taxon>Linaceae</taxon>
        <taxon>Linum</taxon>
    </lineage>
</organism>
<protein>
    <submittedName>
        <fullName evidence="2">Uncharacterized protein</fullName>
    </submittedName>
</protein>
<keyword evidence="3" id="KW-1185">Reference proteome</keyword>
<evidence type="ECO:0000313" key="2">
    <source>
        <dbReference type="EMBL" id="CAL1378759.1"/>
    </source>
</evidence>
<reference evidence="2 3" key="1">
    <citation type="submission" date="2024-04" db="EMBL/GenBank/DDBJ databases">
        <authorList>
            <person name="Fracassetti M."/>
        </authorList>
    </citation>
    <scope>NUCLEOTIDE SEQUENCE [LARGE SCALE GENOMIC DNA]</scope>
</reference>
<gene>
    <name evidence="2" type="ORF">LTRI10_LOCUS20319</name>
</gene>
<proteinExistence type="predicted"/>
<dbReference type="AlphaFoldDB" id="A0AAV2DYZ1"/>
<evidence type="ECO:0000256" key="1">
    <source>
        <dbReference type="SAM" id="MobiDB-lite"/>
    </source>
</evidence>
<sequence>MYLLAGFVSAPTEGGGCREGLAYVPTEGRRRLARGSQKGGRLAGSVSAPAEGDGCRGGLASVPTEGRRRLARGSQKGGRLAGSLAVVGRIEGRVVVSLSRRPDSSRVW</sequence>
<feature type="region of interest" description="Disordered" evidence="1">
    <location>
        <begin position="33"/>
        <end position="77"/>
    </location>
</feature>
<dbReference type="EMBL" id="OZ034816">
    <property type="protein sequence ID" value="CAL1378759.1"/>
    <property type="molecule type" value="Genomic_DNA"/>
</dbReference>